<comment type="catalytic activity">
    <reaction evidence="2">
        <text>2 GTP = 3',3'-c-di-GMP + 2 diphosphate</text>
        <dbReference type="Rhea" id="RHEA:24898"/>
        <dbReference type="ChEBI" id="CHEBI:33019"/>
        <dbReference type="ChEBI" id="CHEBI:37565"/>
        <dbReference type="ChEBI" id="CHEBI:58805"/>
        <dbReference type="EC" id="2.7.7.65"/>
    </reaction>
</comment>
<evidence type="ECO:0000313" key="5">
    <source>
        <dbReference type="Proteomes" id="UP000706151"/>
    </source>
</evidence>
<dbReference type="PROSITE" id="PS50887">
    <property type="entry name" value="GGDEF"/>
    <property type="match status" value="1"/>
</dbReference>
<dbReference type="NCBIfam" id="TIGR00254">
    <property type="entry name" value="GGDEF"/>
    <property type="match status" value="1"/>
</dbReference>
<reference evidence="4 5" key="1">
    <citation type="submission" date="2020-10" db="EMBL/GenBank/DDBJ databases">
        <title>Connecting structure to function with the recovery of over 1000 high-quality activated sludge metagenome-assembled genomes encoding full-length rRNA genes using long-read sequencing.</title>
        <authorList>
            <person name="Singleton C.M."/>
            <person name="Petriglieri F."/>
            <person name="Kristensen J.M."/>
            <person name="Kirkegaard R.H."/>
            <person name="Michaelsen T.Y."/>
            <person name="Andersen M.H."/>
            <person name="Karst S.M."/>
            <person name="Dueholm M.S."/>
            <person name="Nielsen P.H."/>
            <person name="Albertsen M."/>
        </authorList>
    </citation>
    <scope>NUCLEOTIDE SEQUENCE [LARGE SCALE GENOMIC DNA]</scope>
    <source>
        <strain evidence="4">Fred_18-Q3-R57-64_BAT3C.720</strain>
    </source>
</reference>
<gene>
    <name evidence="4" type="ORF">IPK02_12225</name>
</gene>
<organism evidence="4 5">
    <name type="scientific">Candidatus Accumulibacter affinis</name>
    <dbReference type="NCBI Taxonomy" id="2954384"/>
    <lineage>
        <taxon>Bacteria</taxon>
        <taxon>Pseudomonadati</taxon>
        <taxon>Pseudomonadota</taxon>
        <taxon>Betaproteobacteria</taxon>
        <taxon>Candidatus Accumulibacter</taxon>
    </lineage>
</organism>
<dbReference type="EC" id="2.7.7.65" evidence="1"/>
<dbReference type="AlphaFoldDB" id="A0A935T9P8"/>
<dbReference type="InterPro" id="IPR000160">
    <property type="entry name" value="GGDEF_dom"/>
</dbReference>
<dbReference type="FunFam" id="3.30.70.270:FF:000001">
    <property type="entry name" value="Diguanylate cyclase domain protein"/>
    <property type="match status" value="1"/>
</dbReference>
<evidence type="ECO:0000313" key="4">
    <source>
        <dbReference type="EMBL" id="MBK7954651.1"/>
    </source>
</evidence>
<dbReference type="InterPro" id="IPR050469">
    <property type="entry name" value="Diguanylate_Cyclase"/>
</dbReference>
<dbReference type="PANTHER" id="PTHR45138:SF9">
    <property type="entry name" value="DIGUANYLATE CYCLASE DGCM-RELATED"/>
    <property type="match status" value="1"/>
</dbReference>
<proteinExistence type="predicted"/>
<dbReference type="Pfam" id="PF00990">
    <property type="entry name" value="GGDEF"/>
    <property type="match status" value="1"/>
</dbReference>
<dbReference type="PANTHER" id="PTHR45138">
    <property type="entry name" value="REGULATORY COMPONENTS OF SENSORY TRANSDUCTION SYSTEM"/>
    <property type="match status" value="1"/>
</dbReference>
<evidence type="ECO:0000259" key="3">
    <source>
        <dbReference type="PROSITE" id="PS50887"/>
    </source>
</evidence>
<dbReference type="GO" id="GO:0052621">
    <property type="term" value="F:diguanylate cyclase activity"/>
    <property type="evidence" value="ECO:0007669"/>
    <property type="project" value="UniProtKB-EC"/>
</dbReference>
<dbReference type="Gene3D" id="3.30.70.270">
    <property type="match status" value="1"/>
</dbReference>
<sequence length="157" mass="17619">MKPSRQGFVRSEDDSERLHLEFLRFKRSGRAYYVLFMDIDCFKEINDTFGHEAGDQVLRQMATVLKDSLRETDFVARYGGEEFLAILAETTAQGALATAEIVRGTVAKQSFPVVKQVTVSIGVAMALCEDKNEEEAVRRADCALYEAKENGRNAVRS</sequence>
<name>A0A935T9P8_9PROT</name>
<dbReference type="Proteomes" id="UP000706151">
    <property type="component" value="Unassembled WGS sequence"/>
</dbReference>
<dbReference type="SUPFAM" id="SSF55073">
    <property type="entry name" value="Nucleotide cyclase"/>
    <property type="match status" value="1"/>
</dbReference>
<feature type="domain" description="GGDEF" evidence="3">
    <location>
        <begin position="30"/>
        <end position="157"/>
    </location>
</feature>
<dbReference type="CDD" id="cd01949">
    <property type="entry name" value="GGDEF"/>
    <property type="match status" value="1"/>
</dbReference>
<dbReference type="InterPro" id="IPR029787">
    <property type="entry name" value="Nucleotide_cyclase"/>
</dbReference>
<accession>A0A935T9P8</accession>
<protein>
    <recommendedName>
        <fullName evidence="1">diguanylate cyclase</fullName>
        <ecNumber evidence="1">2.7.7.65</ecNumber>
    </recommendedName>
</protein>
<evidence type="ECO:0000256" key="1">
    <source>
        <dbReference type="ARBA" id="ARBA00012528"/>
    </source>
</evidence>
<comment type="caution">
    <text evidence="4">The sequence shown here is derived from an EMBL/GenBank/DDBJ whole genome shotgun (WGS) entry which is preliminary data.</text>
</comment>
<dbReference type="SMART" id="SM00267">
    <property type="entry name" value="GGDEF"/>
    <property type="match status" value="1"/>
</dbReference>
<evidence type="ECO:0000256" key="2">
    <source>
        <dbReference type="ARBA" id="ARBA00034247"/>
    </source>
</evidence>
<dbReference type="InterPro" id="IPR043128">
    <property type="entry name" value="Rev_trsase/Diguanyl_cyclase"/>
</dbReference>
<dbReference type="EMBL" id="JADJOT010000009">
    <property type="protein sequence ID" value="MBK7954651.1"/>
    <property type="molecule type" value="Genomic_DNA"/>
</dbReference>